<evidence type="ECO:0000313" key="1">
    <source>
        <dbReference type="EMBL" id="AYN20113.1"/>
    </source>
</evidence>
<dbReference type="AlphaFoldDB" id="A0A3G2HSK6"/>
<name>A0A3G2HSK6_9BURK</name>
<dbReference type="RefSeq" id="WP_121738362.1">
    <property type="nucleotide sequence ID" value="NZ_CP032153.1"/>
</dbReference>
<gene>
    <name evidence="1" type="ORF">D3M96_05955</name>
</gene>
<reference evidence="1 2" key="1">
    <citation type="submission" date="2018-09" db="EMBL/GenBank/DDBJ databases">
        <title>Complete genome sequence of the hydrocarbonoclastic bacterium Alcaligenes aquatilis QD168, isolated from a crude-oil polluted marine sediment of Central Chile.</title>
        <authorList>
            <person name="Duran R.E."/>
            <person name="Barra B."/>
            <person name="Salva-Serra F."/>
            <person name="Mendez V."/>
            <person name="Moore E.R.B."/>
            <person name="Seeger M."/>
        </authorList>
    </citation>
    <scope>NUCLEOTIDE SEQUENCE [LARGE SCALE GENOMIC DNA]</scope>
    <source>
        <strain evidence="1 2">QD168</strain>
    </source>
</reference>
<evidence type="ECO:0008006" key="3">
    <source>
        <dbReference type="Google" id="ProtNLM"/>
    </source>
</evidence>
<evidence type="ECO:0000313" key="2">
    <source>
        <dbReference type="Proteomes" id="UP000268070"/>
    </source>
</evidence>
<proteinExistence type="predicted"/>
<dbReference type="OrthoDB" id="3181392at2"/>
<dbReference type="Pfam" id="PF19570">
    <property type="entry name" value="DUF6088"/>
    <property type="match status" value="1"/>
</dbReference>
<dbReference type="Proteomes" id="UP000268070">
    <property type="component" value="Chromosome"/>
</dbReference>
<accession>A0A3G2HSK6</accession>
<dbReference type="KEGG" id="aaqu:D3M96_05955"/>
<protein>
    <recommendedName>
        <fullName evidence="3">Type IV toxin-antitoxin system AbiEi family antitoxin domain-containing protein</fullName>
    </recommendedName>
</protein>
<dbReference type="EMBL" id="CP032153">
    <property type="protein sequence ID" value="AYN20113.1"/>
    <property type="molecule type" value="Genomic_DNA"/>
</dbReference>
<organism evidence="1 2">
    <name type="scientific">Alcaligenes aquatilis</name>
    <dbReference type="NCBI Taxonomy" id="323284"/>
    <lineage>
        <taxon>Bacteria</taxon>
        <taxon>Pseudomonadati</taxon>
        <taxon>Pseudomonadota</taxon>
        <taxon>Betaproteobacteria</taxon>
        <taxon>Burkholderiales</taxon>
        <taxon>Alcaligenaceae</taxon>
        <taxon>Alcaligenes</taxon>
    </lineage>
</organism>
<dbReference type="InterPro" id="IPR045738">
    <property type="entry name" value="DUF6088"/>
</dbReference>
<sequence length="198" mass="21111">MNTLPQAILKQAHSLPEGGVLSPKEFLHLGSRAAIDQAFSRLSKEGKLLRVARGAYVAPVSSRFGSRAPSPEKVIQALAEQNGETVVPHGASSANVLGLTQQVPIREIYLTSGKTRELTLGHSIVLVKHAPRWMMALGSRPAGAAVRALAWMGPTHVSKSLASLRRTLSSAEWQTLTTARAGLPGWMAQAIGKETMHG</sequence>